<dbReference type="Proteomes" id="UP000814140">
    <property type="component" value="Unassembled WGS sequence"/>
</dbReference>
<organism evidence="1 2">
    <name type="scientific">Artomyces pyxidatus</name>
    <dbReference type="NCBI Taxonomy" id="48021"/>
    <lineage>
        <taxon>Eukaryota</taxon>
        <taxon>Fungi</taxon>
        <taxon>Dikarya</taxon>
        <taxon>Basidiomycota</taxon>
        <taxon>Agaricomycotina</taxon>
        <taxon>Agaricomycetes</taxon>
        <taxon>Russulales</taxon>
        <taxon>Auriscalpiaceae</taxon>
        <taxon>Artomyces</taxon>
    </lineage>
</organism>
<protein>
    <submittedName>
        <fullName evidence="1">Uncharacterized protein</fullName>
    </submittedName>
</protein>
<gene>
    <name evidence="1" type="ORF">BV25DRAFT_1575920</name>
</gene>
<accession>A0ACB8SJ24</accession>
<dbReference type="EMBL" id="MU277264">
    <property type="protein sequence ID" value="KAI0056443.1"/>
    <property type="molecule type" value="Genomic_DNA"/>
</dbReference>
<reference evidence="1" key="2">
    <citation type="journal article" date="2022" name="New Phytol.">
        <title>Evolutionary transition to the ectomycorrhizal habit in the genomes of a hyperdiverse lineage of mushroom-forming fungi.</title>
        <authorList>
            <person name="Looney B."/>
            <person name="Miyauchi S."/>
            <person name="Morin E."/>
            <person name="Drula E."/>
            <person name="Courty P.E."/>
            <person name="Kohler A."/>
            <person name="Kuo A."/>
            <person name="LaButti K."/>
            <person name="Pangilinan J."/>
            <person name="Lipzen A."/>
            <person name="Riley R."/>
            <person name="Andreopoulos W."/>
            <person name="He G."/>
            <person name="Johnson J."/>
            <person name="Nolan M."/>
            <person name="Tritt A."/>
            <person name="Barry K.W."/>
            <person name="Grigoriev I.V."/>
            <person name="Nagy L.G."/>
            <person name="Hibbett D."/>
            <person name="Henrissat B."/>
            <person name="Matheny P.B."/>
            <person name="Labbe J."/>
            <person name="Martin F.M."/>
        </authorList>
    </citation>
    <scope>NUCLEOTIDE SEQUENCE</scope>
    <source>
        <strain evidence="1">HHB10654</strain>
    </source>
</reference>
<evidence type="ECO:0000313" key="1">
    <source>
        <dbReference type="EMBL" id="KAI0056443.1"/>
    </source>
</evidence>
<sequence length="233" mass="26394">MDGEGNWLTERKVVIKVEGNDVGWLTLQYIRVRNASIQHGPGSFWGTLEYVSEELGELAYSFDDDGKLLQSVADQGTGCWRRGEFDPVLVVMPQIVIEEALRGQGIGSWAMQHIFSLPSMRNINFLFAQPGIINRLEPPRADPWSLFTPAEKAARALKHDRIDNFHRKAGFRRLGHSYVFCLAKNADHPSRAVPIDDDAPYKPRPPPSTEEERIRAILMKGLQGYMNEFLAEM</sequence>
<name>A0ACB8SJ24_9AGAM</name>
<reference evidence="1" key="1">
    <citation type="submission" date="2021-03" db="EMBL/GenBank/DDBJ databases">
        <authorList>
            <consortium name="DOE Joint Genome Institute"/>
            <person name="Ahrendt S."/>
            <person name="Looney B.P."/>
            <person name="Miyauchi S."/>
            <person name="Morin E."/>
            <person name="Drula E."/>
            <person name="Courty P.E."/>
            <person name="Chicoki N."/>
            <person name="Fauchery L."/>
            <person name="Kohler A."/>
            <person name="Kuo A."/>
            <person name="Labutti K."/>
            <person name="Pangilinan J."/>
            <person name="Lipzen A."/>
            <person name="Riley R."/>
            <person name="Andreopoulos W."/>
            <person name="He G."/>
            <person name="Johnson J."/>
            <person name="Barry K.W."/>
            <person name="Grigoriev I.V."/>
            <person name="Nagy L."/>
            <person name="Hibbett D."/>
            <person name="Henrissat B."/>
            <person name="Matheny P.B."/>
            <person name="Labbe J."/>
            <person name="Martin F."/>
        </authorList>
    </citation>
    <scope>NUCLEOTIDE SEQUENCE</scope>
    <source>
        <strain evidence="1">HHB10654</strain>
    </source>
</reference>
<evidence type="ECO:0000313" key="2">
    <source>
        <dbReference type="Proteomes" id="UP000814140"/>
    </source>
</evidence>
<keyword evidence="2" id="KW-1185">Reference proteome</keyword>
<comment type="caution">
    <text evidence="1">The sequence shown here is derived from an EMBL/GenBank/DDBJ whole genome shotgun (WGS) entry which is preliminary data.</text>
</comment>
<proteinExistence type="predicted"/>